<feature type="transmembrane region" description="Helical" evidence="1">
    <location>
        <begin position="56"/>
        <end position="74"/>
    </location>
</feature>
<dbReference type="EMBL" id="LR862147">
    <property type="protein sequence ID" value="CAD1829379.1"/>
    <property type="molecule type" value="Genomic_DNA"/>
</dbReference>
<evidence type="ECO:0000313" key="3">
    <source>
        <dbReference type="EMBL" id="CAD1829379.1"/>
    </source>
</evidence>
<gene>
    <name evidence="3" type="ORF">CB5_LOCUS12590</name>
</gene>
<dbReference type="AlphaFoldDB" id="A0A6V7PER4"/>
<evidence type="ECO:0000259" key="2">
    <source>
        <dbReference type="Pfam" id="PF13976"/>
    </source>
</evidence>
<keyword evidence="1" id="KW-0472">Membrane</keyword>
<dbReference type="PANTHER" id="PTHR42648">
    <property type="entry name" value="TRANSPOSASE, PUTATIVE-RELATED"/>
    <property type="match status" value="1"/>
</dbReference>
<accession>A0A6V7PER4</accession>
<dbReference type="InterPro" id="IPR025724">
    <property type="entry name" value="GAG-pre-integrase_dom"/>
</dbReference>
<dbReference type="Pfam" id="PF13976">
    <property type="entry name" value="gag_pre-integrs"/>
    <property type="match status" value="1"/>
</dbReference>
<keyword evidence="1" id="KW-0812">Transmembrane</keyword>
<reference evidence="3" key="1">
    <citation type="submission" date="2020-07" db="EMBL/GenBank/DDBJ databases">
        <authorList>
            <person name="Lin J."/>
        </authorList>
    </citation>
    <scope>NUCLEOTIDE SEQUENCE</scope>
</reference>
<feature type="domain" description="GAG-pre-integrase" evidence="2">
    <location>
        <begin position="131"/>
        <end position="198"/>
    </location>
</feature>
<dbReference type="PANTHER" id="PTHR42648:SF28">
    <property type="entry name" value="TRANSPOSON-ENCODED PROTEIN WITH RIBONUCLEASE H-LIKE AND RETROVIRUS ZINC FINGER-LIKE DOMAINS"/>
    <property type="match status" value="1"/>
</dbReference>
<proteinExistence type="predicted"/>
<dbReference type="InterPro" id="IPR039537">
    <property type="entry name" value="Retrotran_Ty1/copia-like"/>
</dbReference>
<sequence length="270" mass="30449">MHARYELASFSYEALTLRLAHPIVNTPAQMLVPVENPPAIIPASEQGKKKKKTTHIGLILSIGIPLAIAAALHIRSMWKKRRRRSATRQPVLGLISLSELDNKGYKFTGQVGVIKVSKGALVVMKGIRVGNLYKLLGSTMTDETYAATENDDLPLRLWHRRFCHMSEKGMKVLVEKKLIPDITFSDSEFCEHCVYGKHHKRSFKAGSHTSKGILDYIHTDVWSSPTTSYGGANYYISFINDFSRKVWVKFLKSKGDIDEKLDFGLDERTI</sequence>
<keyword evidence="1" id="KW-1133">Transmembrane helix</keyword>
<evidence type="ECO:0000256" key="1">
    <source>
        <dbReference type="SAM" id="Phobius"/>
    </source>
</evidence>
<protein>
    <recommendedName>
        <fullName evidence="2">GAG-pre-integrase domain-containing protein</fullName>
    </recommendedName>
</protein>
<name>A0A6V7PER4_ANACO</name>
<organism evidence="3">
    <name type="scientific">Ananas comosus var. bracteatus</name>
    <name type="common">red pineapple</name>
    <dbReference type="NCBI Taxonomy" id="296719"/>
    <lineage>
        <taxon>Eukaryota</taxon>
        <taxon>Viridiplantae</taxon>
        <taxon>Streptophyta</taxon>
        <taxon>Embryophyta</taxon>
        <taxon>Tracheophyta</taxon>
        <taxon>Spermatophyta</taxon>
        <taxon>Magnoliopsida</taxon>
        <taxon>Liliopsida</taxon>
        <taxon>Poales</taxon>
        <taxon>Bromeliaceae</taxon>
        <taxon>Bromelioideae</taxon>
        <taxon>Ananas</taxon>
    </lineage>
</organism>